<evidence type="ECO:0008006" key="3">
    <source>
        <dbReference type="Google" id="ProtNLM"/>
    </source>
</evidence>
<proteinExistence type="predicted"/>
<protein>
    <recommendedName>
        <fullName evidence="3">PIR Superfamily Protein</fullName>
    </recommendedName>
</protein>
<reference evidence="1 2" key="1">
    <citation type="submission" date="2011-08" db="EMBL/GenBank/DDBJ databases">
        <title>The Genome Sequence of Plasmodium vivax Brazil I.</title>
        <authorList>
            <consortium name="The Broad Institute Genome Sequencing Platform"/>
            <consortium name="The Broad Institute Genome Sequencing Center for Infectious Disease"/>
            <person name="Neafsey D."/>
            <person name="Carlton J."/>
            <person name="Barnwell J."/>
            <person name="Collins W."/>
            <person name="Escalante A."/>
            <person name="Mullikin J."/>
            <person name="Saul A."/>
            <person name="Guigo R."/>
            <person name="Camara F."/>
            <person name="Young S.K."/>
            <person name="Zeng Q."/>
            <person name="Gargeya S."/>
            <person name="Fitzgerald M."/>
            <person name="Haas B."/>
            <person name="Abouelleil A."/>
            <person name="Alvarado L."/>
            <person name="Arachchi H.M."/>
            <person name="Berlin A."/>
            <person name="Brown A."/>
            <person name="Chapman S.B."/>
            <person name="Chen Z."/>
            <person name="Dunbar C."/>
            <person name="Freedman E."/>
            <person name="Gearin G."/>
            <person name="Gellesch M."/>
            <person name="Goldberg J."/>
            <person name="Griggs A."/>
            <person name="Gujja S."/>
            <person name="Heiman D."/>
            <person name="Howarth C."/>
            <person name="Larson L."/>
            <person name="Lui A."/>
            <person name="MacDonald P.J.P."/>
            <person name="Montmayeur A."/>
            <person name="Murphy C."/>
            <person name="Neiman D."/>
            <person name="Pearson M."/>
            <person name="Priest M."/>
            <person name="Roberts A."/>
            <person name="Saif S."/>
            <person name="Shea T."/>
            <person name="Shenoy N."/>
            <person name="Sisk P."/>
            <person name="Stolte C."/>
            <person name="Sykes S."/>
            <person name="Wortman J."/>
            <person name="Nusbaum C."/>
            <person name="Birren B."/>
        </authorList>
    </citation>
    <scope>NUCLEOTIDE SEQUENCE [LARGE SCALE GENOMIC DNA]</scope>
    <source>
        <strain evidence="1 2">Brazil I</strain>
    </source>
</reference>
<dbReference type="Proteomes" id="UP000053327">
    <property type="component" value="Unassembled WGS sequence"/>
</dbReference>
<evidence type="ECO:0000313" key="1">
    <source>
        <dbReference type="EMBL" id="KMZ88672.1"/>
    </source>
</evidence>
<dbReference type="EMBL" id="KQ234757">
    <property type="protein sequence ID" value="KMZ88672.1"/>
    <property type="molecule type" value="Genomic_DNA"/>
</dbReference>
<dbReference type="AlphaFoldDB" id="A0A0J9T250"/>
<accession>A0A0J9T250</accession>
<sequence length="140" mass="16162">MECNTSKEVDSYDFFKNIENYLDKANKAELSTSADGGFSDCVRFSETYSSSFKDKLIAKSVCEEIIKLYKSLHQFNSKSSCSNHKNDCDFFNYWVNYKISKSIINDSDCVERIYNYFESQCLNDFGIPLDDKYLGLKTGI</sequence>
<gene>
    <name evidence="1" type="ORF">PVBG_06079</name>
</gene>
<evidence type="ECO:0000313" key="2">
    <source>
        <dbReference type="Proteomes" id="UP000053327"/>
    </source>
</evidence>
<organism evidence="1 2">
    <name type="scientific">Plasmodium vivax (strain Brazil I)</name>
    <dbReference type="NCBI Taxonomy" id="1033975"/>
    <lineage>
        <taxon>Eukaryota</taxon>
        <taxon>Sar</taxon>
        <taxon>Alveolata</taxon>
        <taxon>Apicomplexa</taxon>
        <taxon>Aconoidasida</taxon>
        <taxon>Haemosporida</taxon>
        <taxon>Plasmodiidae</taxon>
        <taxon>Plasmodium</taxon>
        <taxon>Plasmodium (Plasmodium)</taxon>
    </lineage>
</organism>
<dbReference type="OrthoDB" id="10646680at2759"/>
<name>A0A0J9T250_PLAV1</name>